<proteinExistence type="predicted"/>
<gene>
    <name evidence="2" type="ORF">CLV56_1725</name>
</gene>
<feature type="chain" id="PRO_5015034424" evidence="1">
    <location>
        <begin position="21"/>
        <end position="127"/>
    </location>
</feature>
<keyword evidence="3" id="KW-1185">Reference proteome</keyword>
<dbReference type="Proteomes" id="UP000230842">
    <property type="component" value="Unassembled WGS sequence"/>
</dbReference>
<name>A0A0B2BR04_9ACTN</name>
<dbReference type="EMBL" id="PGEZ01000001">
    <property type="protein sequence ID" value="PJJ57492.1"/>
    <property type="molecule type" value="Genomic_DNA"/>
</dbReference>
<protein>
    <submittedName>
        <fullName evidence="2">Uncharacterized protein DUF4446</fullName>
    </submittedName>
</protein>
<comment type="caution">
    <text evidence="2">The sequence shown here is derived from an EMBL/GenBank/DDBJ whole genome shotgun (WGS) entry which is preliminary data.</text>
</comment>
<sequence>MTVAISVLALVASLSALAIALTSQMQRRREDDLEGQSALGGRVSELEVRAKEAFRHVAVVRYDAFGDTGGALSWSLALLDDTGAGFVVSSIHGRAESRTYAKSITAWSCEQPLTPEEQQAVDAARPA</sequence>
<organism evidence="2 3">
    <name type="scientific">Mumia flava</name>
    <dbReference type="NCBI Taxonomy" id="1348852"/>
    <lineage>
        <taxon>Bacteria</taxon>
        <taxon>Bacillati</taxon>
        <taxon>Actinomycetota</taxon>
        <taxon>Actinomycetes</taxon>
        <taxon>Propionibacteriales</taxon>
        <taxon>Nocardioidaceae</taxon>
        <taxon>Mumia</taxon>
    </lineage>
</organism>
<reference evidence="2 3" key="1">
    <citation type="submission" date="2017-11" db="EMBL/GenBank/DDBJ databases">
        <title>Genomic Encyclopedia of Archaeal and Bacterial Type Strains, Phase II (KMG-II): From Individual Species to Whole Genera.</title>
        <authorList>
            <person name="Goeker M."/>
        </authorList>
    </citation>
    <scope>NUCLEOTIDE SEQUENCE [LARGE SCALE GENOMIC DNA]</scope>
    <source>
        <strain evidence="2 3">DSM 27763</strain>
    </source>
</reference>
<dbReference type="InterPro" id="IPR027981">
    <property type="entry name" value="DUF4446"/>
</dbReference>
<dbReference type="AlphaFoldDB" id="A0A0B2BR04"/>
<evidence type="ECO:0000313" key="3">
    <source>
        <dbReference type="Proteomes" id="UP000230842"/>
    </source>
</evidence>
<accession>A0A0B2BR04</accession>
<dbReference type="RefSeq" id="WP_039343524.1">
    <property type="nucleotide sequence ID" value="NZ_PGEZ01000001.1"/>
</dbReference>
<dbReference type="Pfam" id="PF14584">
    <property type="entry name" value="DUF4446"/>
    <property type="match status" value="1"/>
</dbReference>
<feature type="signal peptide" evidence="1">
    <location>
        <begin position="1"/>
        <end position="20"/>
    </location>
</feature>
<keyword evidence="1" id="KW-0732">Signal</keyword>
<evidence type="ECO:0000313" key="2">
    <source>
        <dbReference type="EMBL" id="PJJ57492.1"/>
    </source>
</evidence>
<evidence type="ECO:0000256" key="1">
    <source>
        <dbReference type="SAM" id="SignalP"/>
    </source>
</evidence>